<evidence type="ECO:0000256" key="1">
    <source>
        <dbReference type="ARBA" id="ARBA00017378"/>
    </source>
</evidence>
<dbReference type="GO" id="GO:0005886">
    <property type="term" value="C:plasma membrane"/>
    <property type="evidence" value="ECO:0007669"/>
    <property type="project" value="InterPro"/>
</dbReference>
<dbReference type="PRINTS" id="PR00335">
    <property type="entry name" value="KUPTAKETRKA"/>
</dbReference>
<dbReference type="eggNOG" id="COG0569">
    <property type="taxonomic scope" value="Bacteria"/>
</dbReference>
<dbReference type="InterPro" id="IPR036291">
    <property type="entry name" value="NAD(P)-bd_dom_sf"/>
</dbReference>
<protein>
    <recommendedName>
        <fullName evidence="1">Trk system potassium uptake protein TrkA</fullName>
    </recommendedName>
</protein>
<accession>A0A066TQ87</accession>
<dbReference type="FunFam" id="3.40.50.720:FF:000042">
    <property type="entry name" value="Trk system potassium transporter TrkA"/>
    <property type="match status" value="1"/>
</dbReference>
<dbReference type="OrthoDB" id="9775180at2"/>
<evidence type="ECO:0000256" key="3">
    <source>
        <dbReference type="ARBA" id="ARBA00022538"/>
    </source>
</evidence>
<dbReference type="InterPro" id="IPR006037">
    <property type="entry name" value="RCK_C"/>
</dbReference>
<dbReference type="GO" id="GO:0015079">
    <property type="term" value="F:potassium ion transmembrane transporter activity"/>
    <property type="evidence" value="ECO:0007669"/>
    <property type="project" value="InterPro"/>
</dbReference>
<evidence type="ECO:0000256" key="5">
    <source>
        <dbReference type="ARBA" id="ARBA00023027"/>
    </source>
</evidence>
<dbReference type="InterPro" id="IPR006036">
    <property type="entry name" value="K_uptake_TrkA"/>
</dbReference>
<dbReference type="Proteomes" id="UP000229970">
    <property type="component" value="Unassembled WGS sequence"/>
</dbReference>
<sequence>MKILILGCGQVGSTIASNLARMNNNDVTIIDINENALQKINQRLDVQTIVGNGAWPSVLSAAGAQDADMILALTQSDETNMAACRIAYELFNTPNRIARVRYSDFVEFETGSNNYKTSLDLFNITEAISPEQLVTEQIANLLLHSSALQILRFAQDKIRLLVIRAQNGGMLINKPISALKQHLDEGVDCQICAIYRNNRLLVPTGSTILQVDDEVFVLTPTAYLENIMRELRPINKRTRRIMIAGGGNIGYRVARQLETSLDIKIIERRQNRAEWLAENLNNTLVLIGNASDESLLESEYIDEIDVFCALTNDDENNIMSAMLAKNLGAKRVMAIINRSSYVDLLQGSAIDIVISPHLITIGSILTHVHLGDIMAVYPLRRGSAEAIEVVLHGDRHTSKLIGRTMSQLRLPSGCYFGAVVRKEKIIMYHHDTILEDGDHVIFFVARRKAVQDLEKMIQVKLGFFA</sequence>
<evidence type="ECO:0000313" key="10">
    <source>
        <dbReference type="Proteomes" id="UP000229970"/>
    </source>
</evidence>
<keyword evidence="3" id="KW-0633">Potassium transport</keyword>
<reference evidence="9 10" key="1">
    <citation type="journal article" date="2017" name="MBio">
        <title>Type VI secretion-mediated competition in the bee gut microbiome.</title>
        <authorList>
            <person name="Steele M.I."/>
            <person name="Kwong W.K."/>
            <person name="Powell J.E."/>
            <person name="Whiteley M."/>
            <person name="Moran N.A."/>
        </authorList>
    </citation>
    <scope>NUCLEOTIDE SEQUENCE [LARGE SCALE GENOMIC DNA]</scope>
    <source>
        <strain evidence="9 10">Ruf1-X</strain>
    </source>
</reference>
<dbReference type="RefSeq" id="WP_037405754.1">
    <property type="nucleotide sequence ID" value="NZ_MEIP01000014.1"/>
</dbReference>
<gene>
    <name evidence="9" type="ORF">BHC46_04850</name>
</gene>
<dbReference type="Pfam" id="PF02254">
    <property type="entry name" value="TrkA_N"/>
    <property type="match status" value="2"/>
</dbReference>
<dbReference type="InterPro" id="IPR036721">
    <property type="entry name" value="RCK_C_sf"/>
</dbReference>
<feature type="domain" description="RCK C-terminal" evidence="8">
    <location>
        <begin position="148"/>
        <end position="233"/>
    </location>
</feature>
<dbReference type="Gene3D" id="3.30.70.1450">
    <property type="entry name" value="Regulator of K+ conductance, C-terminal domain"/>
    <property type="match status" value="2"/>
</dbReference>
<proteinExistence type="predicted"/>
<feature type="domain" description="RCK N-terminal" evidence="7">
    <location>
        <begin position="1"/>
        <end position="129"/>
    </location>
</feature>
<evidence type="ECO:0000259" key="8">
    <source>
        <dbReference type="PROSITE" id="PS51202"/>
    </source>
</evidence>
<evidence type="ECO:0000256" key="2">
    <source>
        <dbReference type="ARBA" id="ARBA00022448"/>
    </source>
</evidence>
<evidence type="ECO:0000256" key="6">
    <source>
        <dbReference type="ARBA" id="ARBA00023065"/>
    </source>
</evidence>
<dbReference type="PANTHER" id="PTHR43833:SF5">
    <property type="entry name" value="TRK SYSTEM POTASSIUM UPTAKE PROTEIN TRKA"/>
    <property type="match status" value="1"/>
</dbReference>
<dbReference type="EMBL" id="MEIP01000014">
    <property type="protein sequence ID" value="PIT47638.1"/>
    <property type="molecule type" value="Genomic_DNA"/>
</dbReference>
<dbReference type="NCBIfam" id="NF007032">
    <property type="entry name" value="PRK09496.1-4"/>
    <property type="match status" value="1"/>
</dbReference>
<keyword evidence="2" id="KW-0813">Transport</keyword>
<feature type="domain" description="RCK C-terminal" evidence="8">
    <location>
        <begin position="374"/>
        <end position="459"/>
    </location>
</feature>
<evidence type="ECO:0000256" key="4">
    <source>
        <dbReference type="ARBA" id="ARBA00022958"/>
    </source>
</evidence>
<feature type="domain" description="RCK N-terminal" evidence="7">
    <location>
        <begin position="238"/>
        <end position="354"/>
    </location>
</feature>
<dbReference type="Pfam" id="PF02080">
    <property type="entry name" value="TrkA_C"/>
    <property type="match status" value="2"/>
</dbReference>
<evidence type="ECO:0000313" key="9">
    <source>
        <dbReference type="EMBL" id="PIT47638.1"/>
    </source>
</evidence>
<keyword evidence="5" id="KW-0520">NAD</keyword>
<dbReference type="SUPFAM" id="SSF116726">
    <property type="entry name" value="TrkA C-terminal domain-like"/>
    <property type="match status" value="2"/>
</dbReference>
<comment type="caution">
    <text evidence="9">The sequence shown here is derived from an EMBL/GenBank/DDBJ whole genome shotgun (WGS) entry which is preliminary data.</text>
</comment>
<dbReference type="PROSITE" id="PS51201">
    <property type="entry name" value="RCK_N"/>
    <property type="match status" value="2"/>
</dbReference>
<dbReference type="InterPro" id="IPR003148">
    <property type="entry name" value="RCK_N"/>
</dbReference>
<evidence type="ECO:0000259" key="7">
    <source>
        <dbReference type="PROSITE" id="PS51201"/>
    </source>
</evidence>
<organism evidence="9 10">
    <name type="scientific">Snodgrassella alvi</name>
    <dbReference type="NCBI Taxonomy" id="1196083"/>
    <lineage>
        <taxon>Bacteria</taxon>
        <taxon>Pseudomonadati</taxon>
        <taxon>Pseudomonadota</taxon>
        <taxon>Betaproteobacteria</taxon>
        <taxon>Neisseriales</taxon>
        <taxon>Neisseriaceae</taxon>
        <taxon>Snodgrassella</taxon>
    </lineage>
</organism>
<dbReference type="NCBIfam" id="NF007039">
    <property type="entry name" value="PRK09496.3-2"/>
    <property type="match status" value="1"/>
</dbReference>
<dbReference type="PANTHER" id="PTHR43833">
    <property type="entry name" value="POTASSIUM CHANNEL PROTEIN 2-RELATED-RELATED"/>
    <property type="match status" value="1"/>
</dbReference>
<dbReference type="NCBIfam" id="NF007030">
    <property type="entry name" value="PRK09496.1-1"/>
    <property type="match status" value="1"/>
</dbReference>
<dbReference type="NCBIfam" id="NF007031">
    <property type="entry name" value="PRK09496.1-2"/>
    <property type="match status" value="1"/>
</dbReference>
<dbReference type="Gene3D" id="3.40.50.720">
    <property type="entry name" value="NAD(P)-binding Rossmann-like Domain"/>
    <property type="match status" value="2"/>
</dbReference>
<dbReference type="SUPFAM" id="SSF51735">
    <property type="entry name" value="NAD(P)-binding Rossmann-fold domains"/>
    <property type="match status" value="2"/>
</dbReference>
<name>A0A066TQ87_9NEIS</name>
<dbReference type="InterPro" id="IPR050721">
    <property type="entry name" value="Trk_Ktr_HKT_K-transport"/>
</dbReference>
<dbReference type="AlphaFoldDB" id="A0A066TQ87"/>
<keyword evidence="6" id="KW-0406">Ion transport</keyword>
<keyword evidence="4" id="KW-0630">Potassium</keyword>
<dbReference type="PROSITE" id="PS51202">
    <property type="entry name" value="RCK_C"/>
    <property type="match status" value="2"/>
</dbReference>